<evidence type="ECO:0000259" key="5">
    <source>
        <dbReference type="Pfam" id="PF00251"/>
    </source>
</evidence>
<protein>
    <recommendedName>
        <fullName evidence="2">beta-fructofuranosidase</fullName>
        <ecNumber evidence="2">3.2.1.26</ecNumber>
    </recommendedName>
</protein>
<feature type="domain" description="Glycosyl hydrolase family 32 N-terminal" evidence="5">
    <location>
        <begin position="7"/>
        <end position="284"/>
    </location>
</feature>
<evidence type="ECO:0000313" key="6">
    <source>
        <dbReference type="EMBL" id="NYE72209.1"/>
    </source>
</evidence>
<evidence type="ECO:0000313" key="7">
    <source>
        <dbReference type="Proteomes" id="UP000569914"/>
    </source>
</evidence>
<dbReference type="EC" id="3.2.1.26" evidence="2"/>
<dbReference type="Proteomes" id="UP000569914">
    <property type="component" value="Unassembled WGS sequence"/>
</dbReference>
<evidence type="ECO:0000256" key="4">
    <source>
        <dbReference type="ARBA" id="ARBA00023295"/>
    </source>
</evidence>
<comment type="caution">
    <text evidence="6">The sequence shown here is derived from an EMBL/GenBank/DDBJ whole genome shotgun (WGS) entry which is preliminary data.</text>
</comment>
<evidence type="ECO:0000256" key="3">
    <source>
        <dbReference type="ARBA" id="ARBA00022801"/>
    </source>
</evidence>
<dbReference type="GO" id="GO:0005975">
    <property type="term" value="P:carbohydrate metabolic process"/>
    <property type="evidence" value="ECO:0007669"/>
    <property type="project" value="InterPro"/>
</dbReference>
<keyword evidence="7" id="KW-1185">Reference proteome</keyword>
<gene>
    <name evidence="6" type="ORF">BKA15_003538</name>
</gene>
<dbReference type="InterPro" id="IPR013148">
    <property type="entry name" value="Glyco_hydro_32_N"/>
</dbReference>
<reference evidence="6 7" key="1">
    <citation type="submission" date="2020-07" db="EMBL/GenBank/DDBJ databases">
        <title>Sequencing the genomes of 1000 actinobacteria strains.</title>
        <authorList>
            <person name="Klenk H.-P."/>
        </authorList>
    </citation>
    <scope>NUCLEOTIDE SEQUENCE [LARGE SCALE GENOMIC DNA]</scope>
    <source>
        <strain evidence="6 7">DSM 22083</strain>
    </source>
</reference>
<dbReference type="InterPro" id="IPR051214">
    <property type="entry name" value="GH32_Enzymes"/>
</dbReference>
<dbReference type="InterPro" id="IPR001362">
    <property type="entry name" value="Glyco_hydro_32"/>
</dbReference>
<dbReference type="Gene3D" id="2.115.10.20">
    <property type="entry name" value="Glycosyl hydrolase domain, family 43"/>
    <property type="match status" value="1"/>
</dbReference>
<dbReference type="Pfam" id="PF00251">
    <property type="entry name" value="Glyco_hydro_32N"/>
    <property type="match status" value="1"/>
</dbReference>
<name>A0A7Y9L9W1_9ACTN</name>
<dbReference type="Gene3D" id="2.60.120.560">
    <property type="entry name" value="Exo-inulinase, domain 1"/>
    <property type="match status" value="1"/>
</dbReference>
<dbReference type="SMART" id="SM00640">
    <property type="entry name" value="Glyco_32"/>
    <property type="match status" value="1"/>
</dbReference>
<keyword evidence="4 6" id="KW-0326">Glycosidase</keyword>
<dbReference type="EMBL" id="JACCBU010000001">
    <property type="protein sequence ID" value="NYE72209.1"/>
    <property type="molecule type" value="Genomic_DNA"/>
</dbReference>
<evidence type="ECO:0000256" key="2">
    <source>
        <dbReference type="ARBA" id="ARBA00012758"/>
    </source>
</evidence>
<dbReference type="AlphaFoldDB" id="A0A7Y9L9W1"/>
<evidence type="ECO:0000256" key="1">
    <source>
        <dbReference type="ARBA" id="ARBA00009902"/>
    </source>
</evidence>
<comment type="similarity">
    <text evidence="1">Belongs to the glycosyl hydrolase 32 family.</text>
</comment>
<sequence>MSHVFFAPTGAWVGDVIPFRHRGRFWLFYLYEARDGTGMPWALVSTTDFVHFHDHGVVLPSGGEDAPDFNAYTGSVLIDGDTAHLFYTGHHPRRFGPDGRPEQVVLHAVGDQELITWRKQPGFVVRPPAGYETADWRDPFVFRTGPDQAWRMLVSARHKVGPDRRRGVIAQLTSSDLETWEPAEPFWDPGRYLALECPDVFRLGDWWYLIYSEFSESFTTRYRMARDPDGPWQVPESDTIDGRAYYAAKTVGDGDRRFFCGWIATREGDADDGAYQWAGTMSILEARQRPDGTLAFGLPPELTATFANEVPTVLAEPRRLAAPDGLAVAVDDVDLPTTVRVTARFAWPEPITECGLLLRTDDEGETGYRLRLEPRRNRVVLDRWPRTRTGDEQWQLSGDVPYAIELERPCPLPPGEHTIELIMEDTVLVAVIDDAVVLSARIYDHRTGRLGVFAGEGTVDVSAVTVTTRPSVP</sequence>
<dbReference type="GO" id="GO:0004564">
    <property type="term" value="F:beta-fructofuranosidase activity"/>
    <property type="evidence" value="ECO:0007669"/>
    <property type="project" value="UniProtKB-EC"/>
</dbReference>
<dbReference type="PANTHER" id="PTHR43101:SF1">
    <property type="entry name" value="BETA-FRUCTOSIDASE"/>
    <property type="match status" value="1"/>
</dbReference>
<dbReference type="SUPFAM" id="SSF75005">
    <property type="entry name" value="Arabinanase/levansucrase/invertase"/>
    <property type="match status" value="1"/>
</dbReference>
<accession>A0A7Y9L9W1</accession>
<dbReference type="InterPro" id="IPR023296">
    <property type="entry name" value="Glyco_hydro_beta-prop_sf"/>
</dbReference>
<dbReference type="PANTHER" id="PTHR43101">
    <property type="entry name" value="BETA-FRUCTOSIDASE"/>
    <property type="match status" value="1"/>
</dbReference>
<keyword evidence="3 6" id="KW-0378">Hydrolase</keyword>
<proteinExistence type="inferred from homology"/>
<dbReference type="CDD" id="cd08995">
    <property type="entry name" value="GH32_EcAec43-like"/>
    <property type="match status" value="1"/>
</dbReference>
<dbReference type="RefSeq" id="WP_179752859.1">
    <property type="nucleotide sequence ID" value="NZ_JACCBU010000001.1"/>
</dbReference>
<organism evidence="6 7">
    <name type="scientific">Microlunatus parietis</name>
    <dbReference type="NCBI Taxonomy" id="682979"/>
    <lineage>
        <taxon>Bacteria</taxon>
        <taxon>Bacillati</taxon>
        <taxon>Actinomycetota</taxon>
        <taxon>Actinomycetes</taxon>
        <taxon>Propionibacteriales</taxon>
        <taxon>Propionibacteriaceae</taxon>
        <taxon>Microlunatus</taxon>
    </lineage>
</organism>